<dbReference type="AlphaFoldDB" id="A0A0S2IPY5"/>
<evidence type="ECO:0000313" key="1">
    <source>
        <dbReference type="EMBL" id="ALO25712.1"/>
    </source>
</evidence>
<dbReference type="Proteomes" id="UP000058857">
    <property type="component" value="Chromosome 1"/>
</dbReference>
<proteinExistence type="predicted"/>
<dbReference type="PATRIC" id="fig|280505.15.peg.1389"/>
<evidence type="ECO:0000313" key="2">
    <source>
        <dbReference type="Proteomes" id="UP000058857"/>
    </source>
</evidence>
<gene>
    <name evidence="1" type="ORF">LBBP_01421</name>
</gene>
<organism evidence="1">
    <name type="scientific">Leptospira borgpetersenii serovar Ballum</name>
    <dbReference type="NCBI Taxonomy" id="280505"/>
    <lineage>
        <taxon>Bacteria</taxon>
        <taxon>Pseudomonadati</taxon>
        <taxon>Spirochaetota</taxon>
        <taxon>Spirochaetia</taxon>
        <taxon>Leptospirales</taxon>
        <taxon>Leptospiraceae</taxon>
        <taxon>Leptospira</taxon>
    </lineage>
</organism>
<dbReference type="EMBL" id="CP012029">
    <property type="protein sequence ID" value="ALO25712.1"/>
    <property type="molecule type" value="Genomic_DNA"/>
</dbReference>
<protein>
    <submittedName>
        <fullName evidence="1">Uncharacterized protein</fullName>
    </submittedName>
</protein>
<accession>A0A0S2IPY5</accession>
<sequence length="41" mass="4823">MENSSGLKSRTKLTAIAFKRFWKFCNHSTPQNWTNPIHSTR</sequence>
<name>A0A0S2IPY5_LEPBO</name>
<reference evidence="1 2" key="1">
    <citation type="journal article" date="2015" name="PLoS Negl. Trop. Dis.">
        <title>Distribution of Plasmids in Distinct Leptospira Pathogenic Species.</title>
        <authorList>
            <person name="Wang Y."/>
            <person name="Zhuang X."/>
            <person name="Zhong Y."/>
            <person name="Zhang C."/>
            <person name="Zhang Y."/>
            <person name="Zeng L."/>
            <person name="Zhu Y."/>
            <person name="He P."/>
            <person name="Dong K."/>
            <person name="Pal U."/>
            <person name="Guo X."/>
            <person name="Qin J."/>
        </authorList>
    </citation>
    <scope>NUCLEOTIDE SEQUENCE [LARGE SCALE GENOMIC DNA]</scope>
    <source>
        <strain evidence="1 2">56604</strain>
    </source>
</reference>